<protein>
    <recommendedName>
        <fullName evidence="2">Membrane protein NfeD2 N-terminal transmembrane domain-containing protein</fullName>
    </recommendedName>
</protein>
<sequence>MLRPYESLTGKEGRGMWFGHPPEVVYGAVLVVSALLTVLYFFFSDVLDGLFDVADHPLFSPQLVLSFFIVGSAVGLLAEWYTDWASSLVLWLAIGVALVAVLLLHFFVFLPLRSAEASLGYTDADLEGALAKVIVSVPPDGLGEILISRKSGAVAKAAKSANNEAIPSGEEVIIVQMENGVAVVARHDPYHLSI</sequence>
<comment type="caution">
    <text evidence="3">The sequence shown here is derived from an EMBL/GenBank/DDBJ whole genome shotgun (WGS) entry which is preliminary data.</text>
</comment>
<dbReference type="InterPro" id="IPR058653">
    <property type="entry name" value="NfeD2_TM"/>
</dbReference>
<reference evidence="4" key="1">
    <citation type="journal article" date="2013" name="Genome">
        <title>Draft Genome Sequence of Geobacillus kaustophilus GBlys, a Lysogenic Strain with Bacteriophage phiOH2.</title>
        <authorList>
            <person name="Doi K."/>
            <person name="Mori K."/>
            <person name="Martono H."/>
            <person name="Nagayoshi Y."/>
            <person name="Fujino Y."/>
            <person name="Tashiro K."/>
            <person name="Kuhara S."/>
            <person name="Ohshima T."/>
        </authorList>
    </citation>
    <scope>NUCLEOTIDE SEQUENCE [LARGE SCALE GENOMIC DNA]</scope>
    <source>
        <strain evidence="4">GBlys</strain>
    </source>
</reference>
<feature type="transmembrane region" description="Helical" evidence="1">
    <location>
        <begin position="88"/>
        <end position="110"/>
    </location>
</feature>
<dbReference type="AlphaFoldDB" id="U2YDI6"/>
<evidence type="ECO:0000256" key="1">
    <source>
        <dbReference type="SAM" id="Phobius"/>
    </source>
</evidence>
<evidence type="ECO:0000313" key="3">
    <source>
        <dbReference type="EMBL" id="GAD15163.1"/>
    </source>
</evidence>
<name>U2YDI6_GEOKU</name>
<keyword evidence="1" id="KW-0472">Membrane</keyword>
<proteinExistence type="predicted"/>
<dbReference type="Gene3D" id="2.40.50.140">
    <property type="entry name" value="Nucleic acid-binding proteins"/>
    <property type="match status" value="1"/>
</dbReference>
<evidence type="ECO:0000259" key="2">
    <source>
        <dbReference type="Pfam" id="PF25842"/>
    </source>
</evidence>
<keyword evidence="1" id="KW-0812">Transmembrane</keyword>
<dbReference type="Pfam" id="PF25842">
    <property type="entry name" value="NfeD_TM"/>
    <property type="match status" value="1"/>
</dbReference>
<dbReference type="InterPro" id="IPR012340">
    <property type="entry name" value="NA-bd_OB-fold"/>
</dbReference>
<organism evidence="3 4">
    <name type="scientific">Geobacillus kaustophilus GBlys</name>
    <dbReference type="NCBI Taxonomy" id="1337888"/>
    <lineage>
        <taxon>Bacteria</taxon>
        <taxon>Bacillati</taxon>
        <taxon>Bacillota</taxon>
        <taxon>Bacilli</taxon>
        <taxon>Bacillales</taxon>
        <taxon>Anoxybacillaceae</taxon>
        <taxon>Geobacillus</taxon>
        <taxon>Geobacillus thermoleovorans group</taxon>
    </lineage>
</organism>
<feature type="domain" description="Membrane protein NfeD2 N-terminal transmembrane" evidence="2">
    <location>
        <begin position="22"/>
        <end position="116"/>
    </location>
</feature>
<evidence type="ECO:0000313" key="4">
    <source>
        <dbReference type="Proteomes" id="UP000016424"/>
    </source>
</evidence>
<accession>U2YDI6</accession>
<gene>
    <name evidence="3" type="ORF">GBL_3380</name>
</gene>
<dbReference type="Proteomes" id="UP000016424">
    <property type="component" value="Unassembled WGS sequence"/>
</dbReference>
<feature type="transmembrane region" description="Helical" evidence="1">
    <location>
        <begin position="24"/>
        <end position="43"/>
    </location>
</feature>
<keyword evidence="1" id="KW-1133">Transmembrane helix</keyword>
<feature type="transmembrane region" description="Helical" evidence="1">
    <location>
        <begin position="63"/>
        <end position="82"/>
    </location>
</feature>
<dbReference type="EMBL" id="BASG01000055">
    <property type="protein sequence ID" value="GAD15163.1"/>
    <property type="molecule type" value="Genomic_DNA"/>
</dbReference>